<protein>
    <submittedName>
        <fullName evidence="3">Collagen-like protein</fullName>
    </submittedName>
</protein>
<evidence type="ECO:0000313" key="4">
    <source>
        <dbReference type="EMBL" id="RHM18712.1"/>
    </source>
</evidence>
<proteinExistence type="predicted"/>
<evidence type="ECO:0000313" key="6">
    <source>
        <dbReference type="Proteomes" id="UP000284604"/>
    </source>
</evidence>
<dbReference type="AlphaFoldDB" id="A0A413UYG5"/>
<organism evidence="3 5">
    <name type="scientific">Bacteroides stercoris</name>
    <dbReference type="NCBI Taxonomy" id="46506"/>
    <lineage>
        <taxon>Bacteria</taxon>
        <taxon>Pseudomonadati</taxon>
        <taxon>Bacteroidota</taxon>
        <taxon>Bacteroidia</taxon>
        <taxon>Bacteroidales</taxon>
        <taxon>Bacteroidaceae</taxon>
        <taxon>Bacteroides</taxon>
    </lineage>
</organism>
<evidence type="ECO:0000313" key="5">
    <source>
        <dbReference type="Proteomes" id="UP000283482"/>
    </source>
</evidence>
<feature type="signal peptide" evidence="2">
    <location>
        <begin position="1"/>
        <end position="19"/>
    </location>
</feature>
<dbReference type="EMBL" id="QRPN01000007">
    <property type="protein sequence ID" value="RHM18712.1"/>
    <property type="molecule type" value="Genomic_DNA"/>
</dbReference>
<feature type="region of interest" description="Disordered" evidence="1">
    <location>
        <begin position="155"/>
        <end position="176"/>
    </location>
</feature>
<comment type="caution">
    <text evidence="3">The sequence shown here is derived from an EMBL/GenBank/DDBJ whole genome shotgun (WGS) entry which is preliminary data.</text>
</comment>
<evidence type="ECO:0000313" key="3">
    <source>
        <dbReference type="EMBL" id="RHB25911.1"/>
    </source>
</evidence>
<dbReference type="RefSeq" id="WP_117907509.1">
    <property type="nucleotide sequence ID" value="NZ_JADNNX010000004.1"/>
</dbReference>
<dbReference type="PROSITE" id="PS51257">
    <property type="entry name" value="PROKAR_LIPOPROTEIN"/>
    <property type="match status" value="1"/>
</dbReference>
<keyword evidence="3" id="KW-0176">Collagen</keyword>
<gene>
    <name evidence="3" type="ORF">DW889_13780</name>
    <name evidence="4" type="ORF">DWZ78_08670</name>
</gene>
<sequence length="751" mass="82590">MSKFKFVQWYGIVVCLLMAACTDVDITMPKGPKGDTGLSAYEFWKEKVADGTVDWPKDQTEVADFFKYLKGNDGKDGKDGKSAFDQWKDMIADGSVDNPHNPGSKWPAGNNTVQDFWYFLTGATGESGQTPHIGDNGHWFVGNEDTGIAAQGEAGKDGANGKDAVPPTVTIGDNDHWFVNGVDTGKKATGTNGKDGVSPTITIGNNGNWFVDGTDTGKKAVGADGKSPEVAIGENGNWYINGTDTGKPSFGKAGKDGTNGTNGTNGANGTNGKSAYELWKEYIASGEVDNPHKPDQKWPADRNKQTDFWDFLTGRSSVIEIQVGKYNVIPDYWNSQLREYVIPTDGSVLFTVYDKTGKKVAAGVQVSGLPGVGATETFTTDDNGQFKVAWDKLPDNQPLSRRTGSATVTVGGVQETSAKNTLVPNRINVRATVSMVYLSNASSDINATRYAYVSFKYERQIDGEWSDYPNSLNSSMMRAAKIKDINQPVNEENLDKSKNSTYTYGSTYIDIRRPLVLTPTEKANVAKNDTVQRLLSDEWDGNDFYAGLYFGDGSGSYNDYGQTVYLQDKIHIPEIYPTPGFKEGAVFLEIKQGVTTLWGEIDTDQLPDFYKTYAYPSGQDRFTKDPDTGIWKFPEGKLPASDLAKNRAVFIQMRTFVNGTGGTVHTGTVPLSEGGKHFMLTSAYPGNWIGLDIRSRTKGTNQITYSATYEYRSRFAYYLLKEGEQYFLVDFADRTKRIPLEIKECPADWMD</sequence>
<feature type="chain" id="PRO_5036349687" evidence="2">
    <location>
        <begin position="20"/>
        <end position="751"/>
    </location>
</feature>
<dbReference type="Proteomes" id="UP000283482">
    <property type="component" value="Unassembled WGS sequence"/>
</dbReference>
<evidence type="ECO:0000256" key="2">
    <source>
        <dbReference type="SAM" id="SignalP"/>
    </source>
</evidence>
<dbReference type="Gene3D" id="2.60.120.220">
    <property type="entry name" value="Satellite virus coat domain"/>
    <property type="match status" value="1"/>
</dbReference>
<accession>A0A413UYG5</accession>
<name>A0A413UYG5_BACSE</name>
<dbReference type="EMBL" id="QSGN01000041">
    <property type="protein sequence ID" value="RHB25911.1"/>
    <property type="molecule type" value="Genomic_DNA"/>
</dbReference>
<evidence type="ECO:0000256" key="1">
    <source>
        <dbReference type="SAM" id="MobiDB-lite"/>
    </source>
</evidence>
<reference evidence="5 6" key="1">
    <citation type="submission" date="2018-08" db="EMBL/GenBank/DDBJ databases">
        <title>A genome reference for cultivated species of the human gut microbiota.</title>
        <authorList>
            <person name="Zou Y."/>
            <person name="Xue W."/>
            <person name="Luo G."/>
        </authorList>
    </citation>
    <scope>NUCLEOTIDE SEQUENCE [LARGE SCALE GENOMIC DNA]</scope>
    <source>
        <strain evidence="4 6">AF35-20</strain>
        <strain evidence="3 5">AM40-34</strain>
    </source>
</reference>
<dbReference type="Proteomes" id="UP000284604">
    <property type="component" value="Unassembled WGS sequence"/>
</dbReference>
<keyword evidence="2" id="KW-0732">Signal</keyword>